<dbReference type="InterPro" id="IPR006350">
    <property type="entry name" value="Intron_endoG1"/>
</dbReference>
<feature type="domain" description="GIY-YIG" evidence="3">
    <location>
        <begin position="1"/>
        <end position="90"/>
    </location>
</feature>
<evidence type="ECO:0000256" key="1">
    <source>
        <dbReference type="ARBA" id="ARBA00010045"/>
    </source>
</evidence>
<evidence type="ECO:0000256" key="2">
    <source>
        <dbReference type="SAM" id="MobiDB-lite"/>
    </source>
</evidence>
<dbReference type="SUPFAM" id="SSF82771">
    <property type="entry name" value="GIY-YIG endonuclease"/>
    <property type="match status" value="1"/>
</dbReference>
<feature type="compositionally biased region" description="Basic and acidic residues" evidence="2">
    <location>
        <begin position="99"/>
        <end position="111"/>
    </location>
</feature>
<feature type="compositionally biased region" description="Basic and acidic residues" evidence="2">
    <location>
        <begin position="118"/>
        <end position="132"/>
    </location>
</feature>
<dbReference type="GO" id="GO:0004519">
    <property type="term" value="F:endonuclease activity"/>
    <property type="evidence" value="ECO:0007669"/>
    <property type="project" value="InterPro"/>
</dbReference>
<proteinExistence type="predicted"/>
<dbReference type="EMBL" id="BART01012923">
    <property type="protein sequence ID" value="GAG87039.1"/>
    <property type="molecule type" value="Genomic_DNA"/>
</dbReference>
<dbReference type="CDD" id="cd10443">
    <property type="entry name" value="GIY-YIG_HE_Tlr8p_PBC-V_like"/>
    <property type="match status" value="1"/>
</dbReference>
<evidence type="ECO:0000313" key="4">
    <source>
        <dbReference type="EMBL" id="GAG87039.1"/>
    </source>
</evidence>
<gene>
    <name evidence="4" type="ORF">S01H4_26707</name>
</gene>
<dbReference type="NCBIfam" id="TIGR01453">
    <property type="entry name" value="grpIintron_endo"/>
    <property type="match status" value="1"/>
</dbReference>
<feature type="region of interest" description="Disordered" evidence="2">
    <location>
        <begin position="88"/>
        <end position="140"/>
    </location>
</feature>
<dbReference type="PROSITE" id="PS50164">
    <property type="entry name" value="GIY_YIG"/>
    <property type="match status" value="1"/>
</dbReference>
<dbReference type="InterPro" id="IPR035901">
    <property type="entry name" value="GIY-YIG_endonuc_sf"/>
</dbReference>
<dbReference type="InterPro" id="IPR003611">
    <property type="entry name" value="NUMOD3"/>
</dbReference>
<comment type="similarity">
    <text evidence="1">To endonucleases of group I introns of fungi and phage.</text>
</comment>
<organism evidence="4">
    <name type="scientific">marine sediment metagenome</name>
    <dbReference type="NCBI Taxonomy" id="412755"/>
    <lineage>
        <taxon>unclassified sequences</taxon>
        <taxon>metagenomes</taxon>
        <taxon>ecological metagenomes</taxon>
    </lineage>
</organism>
<comment type="caution">
    <text evidence="4">The sequence shown here is derived from an EMBL/GenBank/DDBJ whole genome shotgun (WGS) entry which is preliminary data.</text>
</comment>
<feature type="non-terminal residue" evidence="4">
    <location>
        <position position="154"/>
    </location>
</feature>
<dbReference type="Gene3D" id="3.40.1440.10">
    <property type="entry name" value="GIY-YIG endonuclease"/>
    <property type="match status" value="1"/>
</dbReference>
<dbReference type="SMART" id="SM00465">
    <property type="entry name" value="GIYc"/>
    <property type="match status" value="1"/>
</dbReference>
<accession>X1AVK2</accession>
<reference evidence="4" key="1">
    <citation type="journal article" date="2014" name="Front. Microbiol.">
        <title>High frequency of phylogenetically diverse reductive dehalogenase-homologous genes in deep subseafloor sedimentary metagenomes.</title>
        <authorList>
            <person name="Kawai M."/>
            <person name="Futagami T."/>
            <person name="Toyoda A."/>
            <person name="Takaki Y."/>
            <person name="Nishi S."/>
            <person name="Hori S."/>
            <person name="Arai W."/>
            <person name="Tsubouchi T."/>
            <person name="Morono Y."/>
            <person name="Uchiyama I."/>
            <person name="Ito T."/>
            <person name="Fujiyama A."/>
            <person name="Inagaki F."/>
            <person name="Takami H."/>
        </authorList>
    </citation>
    <scope>NUCLEOTIDE SEQUENCE</scope>
    <source>
        <strain evidence="4">Expedition CK06-06</strain>
    </source>
</reference>
<name>X1AVK2_9ZZZZ</name>
<dbReference type="InterPro" id="IPR000305">
    <property type="entry name" value="GIY-YIG_endonuc"/>
</dbReference>
<dbReference type="Pfam" id="PF01541">
    <property type="entry name" value="GIY-YIG"/>
    <property type="match status" value="1"/>
</dbReference>
<dbReference type="Pfam" id="PF07460">
    <property type="entry name" value="NUMOD3"/>
    <property type="match status" value="1"/>
</dbReference>
<protein>
    <recommendedName>
        <fullName evidence="3">GIY-YIG domain-containing protein</fullName>
    </recommendedName>
</protein>
<dbReference type="AlphaFoldDB" id="X1AVK2"/>
<dbReference type="GO" id="GO:0003677">
    <property type="term" value="F:DNA binding"/>
    <property type="evidence" value="ECO:0007669"/>
    <property type="project" value="InterPro"/>
</dbReference>
<evidence type="ECO:0000259" key="3">
    <source>
        <dbReference type="PROSITE" id="PS50164"/>
    </source>
</evidence>
<sequence length="154" mass="17716">MIVYILKNKINGKCYVGQTISNINKRISQHLYKAEHEENYPIYNAIRKYGIDNFDIKTIQCDSNNQGELNKLECDTIADLNSMVPNGYNIRAGGSNGKNSEESNKKNSESHKGKKRKPFSEEWKRKLSESKKGHIPWNKGKMNIYSEKALQKMS</sequence>